<comment type="catalytic activity">
    <reaction evidence="4">
        <text>N-terminal L-aspartyl-[protein] + L-leucyl-tRNA(Leu) = N-terminal L-leucyl-L-aspartyl-[protein] + tRNA(Leu) + H(+)</text>
        <dbReference type="Rhea" id="RHEA:50420"/>
        <dbReference type="Rhea" id="RHEA-COMP:9613"/>
        <dbReference type="Rhea" id="RHEA-COMP:9622"/>
        <dbReference type="Rhea" id="RHEA-COMP:12669"/>
        <dbReference type="Rhea" id="RHEA-COMP:12674"/>
        <dbReference type="ChEBI" id="CHEBI:15378"/>
        <dbReference type="ChEBI" id="CHEBI:64720"/>
        <dbReference type="ChEBI" id="CHEBI:78442"/>
        <dbReference type="ChEBI" id="CHEBI:78494"/>
        <dbReference type="ChEBI" id="CHEBI:133042"/>
        <dbReference type="EC" id="2.3.2.29"/>
    </reaction>
</comment>
<reference evidence="7 8" key="1">
    <citation type="submission" date="2020-03" db="EMBL/GenBank/DDBJ databases">
        <title>Genomic Encyclopedia of Type Strains, Phase IV (KMG-IV): sequencing the most valuable type-strain genomes for metagenomic binning, comparative biology and taxonomic classification.</title>
        <authorList>
            <person name="Goeker M."/>
        </authorList>
    </citation>
    <scope>NUCLEOTIDE SEQUENCE [LARGE SCALE GENOMIC DNA]</scope>
    <source>
        <strain evidence="7 8">DSM 19867</strain>
    </source>
</reference>
<organism evidence="7 8">
    <name type="scientific">Rhizomicrobium palustre</name>
    <dbReference type="NCBI Taxonomy" id="189966"/>
    <lineage>
        <taxon>Bacteria</taxon>
        <taxon>Pseudomonadati</taxon>
        <taxon>Pseudomonadota</taxon>
        <taxon>Alphaproteobacteria</taxon>
        <taxon>Micropepsales</taxon>
        <taxon>Micropepsaceae</taxon>
        <taxon>Rhizomicrobium</taxon>
    </lineage>
</organism>
<dbReference type="HAMAP" id="MF_00689">
    <property type="entry name" value="Bpt"/>
    <property type="match status" value="1"/>
</dbReference>
<accession>A0A846N1A9</accession>
<gene>
    <name evidence="4" type="primary">bpt</name>
    <name evidence="7" type="ORF">FHS83_003072</name>
</gene>
<dbReference type="SUPFAM" id="SSF55729">
    <property type="entry name" value="Acyl-CoA N-acyltransferases (Nat)"/>
    <property type="match status" value="1"/>
</dbReference>
<dbReference type="NCBIfam" id="NF002343">
    <property type="entry name" value="PRK01305.1-4"/>
    <property type="match status" value="1"/>
</dbReference>
<evidence type="ECO:0000256" key="1">
    <source>
        <dbReference type="ARBA" id="ARBA00022490"/>
    </source>
</evidence>
<dbReference type="NCBIfam" id="NF002346">
    <property type="entry name" value="PRK01305.2-3"/>
    <property type="match status" value="1"/>
</dbReference>
<dbReference type="Proteomes" id="UP000570514">
    <property type="component" value="Unassembled WGS sequence"/>
</dbReference>
<dbReference type="EMBL" id="JAASRM010000001">
    <property type="protein sequence ID" value="NIK89754.1"/>
    <property type="molecule type" value="Genomic_DNA"/>
</dbReference>
<dbReference type="AlphaFoldDB" id="A0A846N1A9"/>
<comment type="subcellular location">
    <subcellularLocation>
        <location evidence="4">Cytoplasm</location>
    </subcellularLocation>
</comment>
<dbReference type="InterPro" id="IPR016181">
    <property type="entry name" value="Acyl_CoA_acyltransferase"/>
</dbReference>
<dbReference type="Pfam" id="PF04377">
    <property type="entry name" value="ATE_C"/>
    <property type="match status" value="1"/>
</dbReference>
<keyword evidence="8" id="KW-1185">Reference proteome</keyword>
<dbReference type="InterPro" id="IPR030700">
    <property type="entry name" value="N-end_Aminoacyl_Trfase"/>
</dbReference>
<comment type="catalytic activity">
    <reaction evidence="4">
        <text>N-terminal L-glutamyl-[protein] + L-leucyl-tRNA(Leu) = N-terminal L-leucyl-L-glutamyl-[protein] + tRNA(Leu) + H(+)</text>
        <dbReference type="Rhea" id="RHEA:50412"/>
        <dbReference type="Rhea" id="RHEA-COMP:9613"/>
        <dbReference type="Rhea" id="RHEA-COMP:9622"/>
        <dbReference type="Rhea" id="RHEA-COMP:12664"/>
        <dbReference type="Rhea" id="RHEA-COMP:12668"/>
        <dbReference type="ChEBI" id="CHEBI:15378"/>
        <dbReference type="ChEBI" id="CHEBI:64721"/>
        <dbReference type="ChEBI" id="CHEBI:78442"/>
        <dbReference type="ChEBI" id="CHEBI:78494"/>
        <dbReference type="ChEBI" id="CHEBI:133041"/>
        <dbReference type="EC" id="2.3.2.29"/>
    </reaction>
</comment>
<dbReference type="InterPro" id="IPR007472">
    <property type="entry name" value="N-end_Aminoacyl_Trfase_C"/>
</dbReference>
<dbReference type="InterPro" id="IPR007471">
    <property type="entry name" value="N-end_Aminoacyl_Trfase_N"/>
</dbReference>
<evidence type="ECO:0000256" key="2">
    <source>
        <dbReference type="ARBA" id="ARBA00022679"/>
    </source>
</evidence>
<dbReference type="GO" id="GO:0008914">
    <property type="term" value="F:leucyl-tRNA--protein transferase activity"/>
    <property type="evidence" value="ECO:0007669"/>
    <property type="project" value="UniProtKB-UniRule"/>
</dbReference>
<name>A0A846N1A9_9PROT</name>
<feature type="domain" description="N-end rule aminoacyl transferase C-terminal" evidence="6">
    <location>
        <begin position="86"/>
        <end position="212"/>
    </location>
</feature>
<comment type="similarity">
    <text evidence="4">Belongs to the R-transferase family. Bpt subfamily.</text>
</comment>
<evidence type="ECO:0000256" key="4">
    <source>
        <dbReference type="HAMAP-Rule" id="MF_00689"/>
    </source>
</evidence>
<dbReference type="GO" id="GO:0071596">
    <property type="term" value="P:ubiquitin-dependent protein catabolic process via the N-end rule pathway"/>
    <property type="evidence" value="ECO:0007669"/>
    <property type="project" value="InterPro"/>
</dbReference>
<dbReference type="GO" id="GO:0004057">
    <property type="term" value="F:arginyl-tRNA--protein transferase activity"/>
    <property type="evidence" value="ECO:0007669"/>
    <property type="project" value="InterPro"/>
</dbReference>
<dbReference type="GO" id="GO:0005737">
    <property type="term" value="C:cytoplasm"/>
    <property type="evidence" value="ECO:0007669"/>
    <property type="project" value="UniProtKB-SubCell"/>
</dbReference>
<evidence type="ECO:0000259" key="6">
    <source>
        <dbReference type="Pfam" id="PF04377"/>
    </source>
</evidence>
<evidence type="ECO:0000256" key="3">
    <source>
        <dbReference type="ARBA" id="ARBA00023315"/>
    </source>
</evidence>
<comment type="function">
    <text evidence="4">Functions in the N-end rule pathway of protein degradation where it conjugates Leu from its aminoacyl-tRNA to the N-termini of proteins containing an N-terminal aspartate or glutamate.</text>
</comment>
<keyword evidence="3 4" id="KW-0012">Acyltransferase</keyword>
<proteinExistence type="inferred from homology"/>
<feature type="domain" description="N-end aminoacyl transferase N-terminal" evidence="5">
    <location>
        <begin position="2"/>
        <end position="66"/>
    </location>
</feature>
<comment type="caution">
    <text evidence="7">The sequence shown here is derived from an EMBL/GenBank/DDBJ whole genome shotgun (WGS) entry which is preliminary data.</text>
</comment>
<dbReference type="PIRSF" id="PIRSF037208">
    <property type="entry name" value="ATE_pro_prd"/>
    <property type="match status" value="1"/>
</dbReference>
<dbReference type="PANTHER" id="PTHR21367:SF1">
    <property type="entry name" value="ARGINYL-TRNA--PROTEIN TRANSFERASE 1"/>
    <property type="match status" value="1"/>
</dbReference>
<keyword evidence="1 4" id="KW-0963">Cytoplasm</keyword>
<keyword evidence="2 4" id="KW-0808">Transferase</keyword>
<dbReference type="EC" id="2.3.2.29" evidence="4"/>
<dbReference type="InterPro" id="IPR017138">
    <property type="entry name" value="Asp_Glu_LeuTrfase"/>
</dbReference>
<evidence type="ECO:0000313" key="7">
    <source>
        <dbReference type="EMBL" id="NIK89754.1"/>
    </source>
</evidence>
<evidence type="ECO:0000259" key="5">
    <source>
        <dbReference type="Pfam" id="PF04376"/>
    </source>
</evidence>
<protein>
    <recommendedName>
        <fullName evidence="4">Aspartate/glutamate leucyltransferase</fullName>
        <ecNumber evidence="4">2.3.2.29</ecNumber>
    </recommendedName>
</protein>
<dbReference type="Pfam" id="PF04376">
    <property type="entry name" value="ATE_N"/>
    <property type="match status" value="1"/>
</dbReference>
<dbReference type="PANTHER" id="PTHR21367">
    <property type="entry name" value="ARGININE-TRNA-PROTEIN TRANSFERASE 1"/>
    <property type="match status" value="1"/>
</dbReference>
<sequence length="224" mass="25333">MPGKTERKVFARLTGTLAQPLNEALTHSGFRRSQTIAYRPACDACSACVSVRIVAESFEPSRNLRRVEKRNSDLLRNVVPPEATREQFALLRTYLDSRHAGGGMSDMGLFDYVAMVEETPVSTHIVEYRLRDGSERGRLVAAALTDELRDGLSMVYSFFNPGEDSRSLGTYMILDHVLTARARGLPHVYLGYWVRGSKKMDYKARFHPMEALTREGWEPLNTEE</sequence>
<evidence type="ECO:0000313" key="8">
    <source>
        <dbReference type="Proteomes" id="UP000570514"/>
    </source>
</evidence>